<dbReference type="Proteomes" id="UP001281761">
    <property type="component" value="Unassembled WGS sequence"/>
</dbReference>
<proteinExistence type="predicted"/>
<organism evidence="1 3">
    <name type="scientific">Blattamonas nauphoetae</name>
    <dbReference type="NCBI Taxonomy" id="2049346"/>
    <lineage>
        <taxon>Eukaryota</taxon>
        <taxon>Metamonada</taxon>
        <taxon>Preaxostyla</taxon>
        <taxon>Oxymonadida</taxon>
        <taxon>Blattamonas</taxon>
    </lineage>
</organism>
<keyword evidence="3" id="KW-1185">Reference proteome</keyword>
<comment type="caution">
    <text evidence="1">The sequence shown here is derived from an EMBL/GenBank/DDBJ whole genome shotgun (WGS) entry which is preliminary data.</text>
</comment>
<dbReference type="EMBL" id="JARBJD010000496">
    <property type="protein sequence ID" value="KAK2941495.1"/>
    <property type="molecule type" value="Genomic_DNA"/>
</dbReference>
<sequence>MSTVRLHELAHEICNGFGEALYLACIRTARKRKLCRISPNNKGPSRTFSREGSSFPHIRFGCDRAGVYHPPAKIRAFRKINSESIRRCKHKCNNQAPTNSRRSICLLARPFKHEVYRTPGYQSNS</sequence>
<evidence type="ECO:0000313" key="1">
    <source>
        <dbReference type="EMBL" id="KAK2941495.1"/>
    </source>
</evidence>
<gene>
    <name evidence="2" type="ORF">BLNAU_22354</name>
    <name evidence="1" type="ORF">BLNAU_23592</name>
</gene>
<dbReference type="EMBL" id="JARBJD010000386">
    <property type="protein sequence ID" value="KAK2942736.1"/>
    <property type="molecule type" value="Genomic_DNA"/>
</dbReference>
<evidence type="ECO:0000313" key="2">
    <source>
        <dbReference type="EMBL" id="KAK2942736.1"/>
    </source>
</evidence>
<reference evidence="1 3" key="1">
    <citation type="journal article" date="2022" name="bioRxiv">
        <title>Genomics of Preaxostyla Flagellates Illuminates Evolutionary Transitions and the Path Towards Mitochondrial Loss.</title>
        <authorList>
            <person name="Novak L.V.F."/>
            <person name="Treitli S.C."/>
            <person name="Pyrih J."/>
            <person name="Halakuc P."/>
            <person name="Pipaliya S.V."/>
            <person name="Vacek V."/>
            <person name="Brzon O."/>
            <person name="Soukal P."/>
            <person name="Eme L."/>
            <person name="Dacks J.B."/>
            <person name="Karnkowska A."/>
            <person name="Elias M."/>
            <person name="Hampl V."/>
        </authorList>
    </citation>
    <scope>NUCLEOTIDE SEQUENCE [LARGE SCALE GENOMIC DNA]</scope>
    <source>
        <strain evidence="1">NAU3</strain>
        <tissue evidence="1">Gut</tissue>
    </source>
</reference>
<accession>A0ABQ9WPU0</accession>
<name>A0ABQ9WPU0_9EUKA</name>
<evidence type="ECO:0000313" key="3">
    <source>
        <dbReference type="Proteomes" id="UP001281761"/>
    </source>
</evidence>
<protein>
    <submittedName>
        <fullName evidence="1">Uncharacterized protein</fullName>
    </submittedName>
</protein>